<dbReference type="RefSeq" id="WP_133531232.1">
    <property type="nucleotide sequence ID" value="NZ_SNXX01000040.1"/>
</dbReference>
<evidence type="ECO:0000313" key="1">
    <source>
        <dbReference type="EMBL" id="TDP85639.1"/>
    </source>
</evidence>
<proteinExistence type="predicted"/>
<name>A0A4R6RGW0_9FIRM</name>
<protein>
    <submittedName>
        <fullName evidence="1">Uncharacterized protein</fullName>
    </submittedName>
</protein>
<sequence>MLTGCYDSETSFKINEEGQTNIKFVVQADKIMAGDEMKVAMWGLINSFPEIQRNYSIEEKQVTKNYSDYIIYEFESKGNYNVNEMENIEFTNEDEIYNFEMTIPSLVSDYNQDNINNVMFTIHVELPKKIDMASSLFAI</sequence>
<dbReference type="Proteomes" id="UP000295176">
    <property type="component" value="Unassembled WGS sequence"/>
</dbReference>
<gene>
    <name evidence="1" type="ORF">C7957_1408</name>
</gene>
<dbReference type="EMBL" id="SNXX01000040">
    <property type="protein sequence ID" value="TDP85639.1"/>
    <property type="molecule type" value="Genomic_DNA"/>
</dbReference>
<dbReference type="AlphaFoldDB" id="A0A4R6RGW0"/>
<evidence type="ECO:0000313" key="2">
    <source>
        <dbReference type="Proteomes" id="UP000295176"/>
    </source>
</evidence>
<reference evidence="1 2" key="1">
    <citation type="submission" date="2019-03" db="EMBL/GenBank/DDBJ databases">
        <title>Subsurface microbial communities from deep shales in Ohio and West Virginia, USA.</title>
        <authorList>
            <person name="Wrighton K."/>
        </authorList>
    </citation>
    <scope>NUCLEOTIDE SEQUENCE [LARGE SCALE GENOMIC DNA]</scope>
    <source>
        <strain evidence="1 2">MSL 7</strain>
    </source>
</reference>
<accession>A0A4R6RGW0</accession>
<organism evidence="1 2">
    <name type="scientific">Halanaerobium saccharolyticum</name>
    <dbReference type="NCBI Taxonomy" id="43595"/>
    <lineage>
        <taxon>Bacteria</taxon>
        <taxon>Bacillati</taxon>
        <taxon>Bacillota</taxon>
        <taxon>Clostridia</taxon>
        <taxon>Halanaerobiales</taxon>
        <taxon>Halanaerobiaceae</taxon>
        <taxon>Halanaerobium</taxon>
    </lineage>
</organism>
<comment type="caution">
    <text evidence="1">The sequence shown here is derived from an EMBL/GenBank/DDBJ whole genome shotgun (WGS) entry which is preliminary data.</text>
</comment>